<sequence length="300" mass="32370">MSIIGRNGDMPRAGTGRIPVTIISGYLGAGKTTLINRLLAEPHGLNLTVIVNDFGAINIDDHLIQANNADSIALNNGCICCTMGDDLTEALFQVLARADKPDHLVIEASGIADPLAIANSVIAQGSLRYNGIVTLVDAINGPELLSDPLLEAQVAQQIRCADLVLINKAQDTTPDFSKQLQKLGARSPTLLNAAPVADLLFDVIPLPRGKKPVVHPSYTTWYHQSDTPLDRRRLGEKLAERPAGLYRMKGFVLTSGGAYSLHIVGRHVEAKRCDATETMLVALGPADRISKEQIENWWTS</sequence>
<evidence type="ECO:0000259" key="2">
    <source>
        <dbReference type="Pfam" id="PF02492"/>
    </source>
</evidence>
<dbReference type="AlphaFoldDB" id="A0A1G5QY64"/>
<dbReference type="RefSeq" id="WP_232716444.1">
    <property type="nucleotide sequence ID" value="NZ_FMWG01000006.1"/>
</dbReference>
<comment type="function">
    <text evidence="1">Zinc chaperone that directly transfers zinc cofactor to target proteins, thereby activating them. Zinc is transferred from the CXCC motif in the GTPase domain to the zinc binding site in target proteins in a process requiring GTP hydrolysis.</text>
</comment>
<dbReference type="STRING" id="1156985.SAMN04488118_106248"/>
<dbReference type="InterPro" id="IPR027417">
    <property type="entry name" value="P-loop_NTPase"/>
</dbReference>
<dbReference type="Proteomes" id="UP000198767">
    <property type="component" value="Unassembled WGS sequence"/>
</dbReference>
<gene>
    <name evidence="4" type="ORF">SAMN04488118_106248</name>
</gene>
<reference evidence="4 5" key="1">
    <citation type="submission" date="2016-10" db="EMBL/GenBank/DDBJ databases">
        <authorList>
            <person name="de Groot N.N."/>
        </authorList>
    </citation>
    <scope>NUCLEOTIDE SEQUENCE [LARGE SCALE GENOMIC DNA]</scope>
    <source>
        <strain evidence="4 5">U95</strain>
    </source>
</reference>
<name>A0A1G5QY64_9RHOB</name>
<dbReference type="EMBL" id="FMWG01000006">
    <property type="protein sequence ID" value="SCZ66743.1"/>
    <property type="molecule type" value="Genomic_DNA"/>
</dbReference>
<proteinExistence type="predicted"/>
<dbReference type="SUPFAM" id="SSF52540">
    <property type="entry name" value="P-loop containing nucleoside triphosphate hydrolases"/>
    <property type="match status" value="1"/>
</dbReference>
<dbReference type="CDD" id="cd03112">
    <property type="entry name" value="CobW-like"/>
    <property type="match status" value="1"/>
</dbReference>
<evidence type="ECO:0000313" key="5">
    <source>
        <dbReference type="Proteomes" id="UP000198767"/>
    </source>
</evidence>
<keyword evidence="5" id="KW-1185">Reference proteome</keyword>
<organism evidence="4 5">
    <name type="scientific">Epibacterium ulvae</name>
    <dbReference type="NCBI Taxonomy" id="1156985"/>
    <lineage>
        <taxon>Bacteria</taxon>
        <taxon>Pseudomonadati</taxon>
        <taxon>Pseudomonadota</taxon>
        <taxon>Alphaproteobacteria</taxon>
        <taxon>Rhodobacterales</taxon>
        <taxon>Roseobacteraceae</taxon>
        <taxon>Epibacterium</taxon>
    </lineage>
</organism>
<dbReference type="InterPro" id="IPR011629">
    <property type="entry name" value="CobW-like_C"/>
</dbReference>
<protein>
    <submittedName>
        <fullName evidence="4">GTPase, G3E family</fullName>
    </submittedName>
</protein>
<accession>A0A1G5QY64</accession>
<dbReference type="InterPro" id="IPR051316">
    <property type="entry name" value="Zinc-reg_GTPase_activator"/>
</dbReference>
<dbReference type="GO" id="GO:0005737">
    <property type="term" value="C:cytoplasm"/>
    <property type="evidence" value="ECO:0007669"/>
    <property type="project" value="TreeGrafter"/>
</dbReference>
<dbReference type="InterPro" id="IPR003495">
    <property type="entry name" value="CobW/HypB/UreG_nucleotide-bd"/>
</dbReference>
<dbReference type="Gene3D" id="3.40.50.300">
    <property type="entry name" value="P-loop containing nucleotide triphosphate hydrolases"/>
    <property type="match status" value="1"/>
</dbReference>
<dbReference type="PANTHER" id="PTHR13748">
    <property type="entry name" value="COBW-RELATED"/>
    <property type="match status" value="1"/>
</dbReference>
<feature type="domain" description="CobW/HypB/UreG nucleotide-binding" evidence="2">
    <location>
        <begin position="19"/>
        <end position="183"/>
    </location>
</feature>
<evidence type="ECO:0000259" key="3">
    <source>
        <dbReference type="Pfam" id="PF07683"/>
    </source>
</evidence>
<evidence type="ECO:0000313" key="4">
    <source>
        <dbReference type="EMBL" id="SCZ66743.1"/>
    </source>
</evidence>
<dbReference type="Pfam" id="PF02492">
    <property type="entry name" value="cobW"/>
    <property type="match status" value="1"/>
</dbReference>
<feature type="domain" description="CobW C-terminal" evidence="3">
    <location>
        <begin position="219"/>
        <end position="284"/>
    </location>
</feature>
<dbReference type="Pfam" id="PF07683">
    <property type="entry name" value="CobW_C"/>
    <property type="match status" value="1"/>
</dbReference>
<dbReference type="PANTHER" id="PTHR13748:SF62">
    <property type="entry name" value="COBW DOMAIN-CONTAINING PROTEIN"/>
    <property type="match status" value="1"/>
</dbReference>
<evidence type="ECO:0000256" key="1">
    <source>
        <dbReference type="ARBA" id="ARBA00045658"/>
    </source>
</evidence>